<evidence type="ECO:0000313" key="1">
    <source>
        <dbReference type="EMBL" id="SDR51961.1"/>
    </source>
</evidence>
<keyword evidence="2" id="KW-1185">Reference proteome</keyword>
<evidence type="ECO:0008006" key="3">
    <source>
        <dbReference type="Google" id="ProtNLM"/>
    </source>
</evidence>
<gene>
    <name evidence="1" type="ORF">SAMN05443245_7068</name>
</gene>
<dbReference type="RefSeq" id="WP_074772585.1">
    <property type="nucleotide sequence ID" value="NZ_FNKP01000003.1"/>
</dbReference>
<dbReference type="OrthoDB" id="7052511at2"/>
<dbReference type="AlphaFoldDB" id="A0A1H1JPP9"/>
<name>A0A1H1JPP9_9BURK</name>
<dbReference type="NCBIfam" id="NF041278">
    <property type="entry name" value="CmcJ_NvfI_EfuI"/>
    <property type="match status" value="1"/>
</dbReference>
<organism evidence="1 2">
    <name type="scientific">Paraburkholderia fungorum</name>
    <dbReference type="NCBI Taxonomy" id="134537"/>
    <lineage>
        <taxon>Bacteria</taxon>
        <taxon>Pseudomonadati</taxon>
        <taxon>Pseudomonadota</taxon>
        <taxon>Betaproteobacteria</taxon>
        <taxon>Burkholderiales</taxon>
        <taxon>Burkholderiaceae</taxon>
        <taxon>Paraburkholderia</taxon>
    </lineage>
</organism>
<dbReference type="PANTHER" id="PTHR34598">
    <property type="entry name" value="BLL6449 PROTEIN"/>
    <property type="match status" value="1"/>
</dbReference>
<accession>A0A1H1JPP9</accession>
<evidence type="ECO:0000313" key="2">
    <source>
        <dbReference type="Proteomes" id="UP000183487"/>
    </source>
</evidence>
<dbReference type="InterPro" id="IPR044053">
    <property type="entry name" value="AsaB-like"/>
</dbReference>
<dbReference type="GO" id="GO:0016491">
    <property type="term" value="F:oxidoreductase activity"/>
    <property type="evidence" value="ECO:0007669"/>
    <property type="project" value="InterPro"/>
</dbReference>
<dbReference type="PANTHER" id="PTHR34598:SF3">
    <property type="entry name" value="OXIDOREDUCTASE AN1597"/>
    <property type="match status" value="1"/>
</dbReference>
<dbReference type="EMBL" id="FNKP01000003">
    <property type="protein sequence ID" value="SDR51961.1"/>
    <property type="molecule type" value="Genomic_DNA"/>
</dbReference>
<proteinExistence type="predicted"/>
<dbReference type="Proteomes" id="UP000183487">
    <property type="component" value="Unassembled WGS sequence"/>
</dbReference>
<protein>
    <recommendedName>
        <fullName evidence="3">Methyltransferase</fullName>
    </recommendedName>
</protein>
<sequence>MSEIVIDTPASATTIDAELNYLEFTGEKPVSYQYDPPPGVPKRSGVYRAHRVPISNARVAPPPGALSIDRNGFELHRQPSALRDFSDPAQIKSIYYPEAELLLKRATGARRVVVFDHTLRDGRPERTDGVREPVKYIHNDQTFVSGPRRVRDHLPTGEAEQLLQGRVAIVNLWRPIGDTVQSSPLALCDSRSIALNDLVASDLVYPDKVGETYALVFNPRHRWYYFPHMTPDEYLLLKIYDSAGDPIARLSAHTAFDDPTSPPDAPARRSIELRSLLFF</sequence>
<reference evidence="2" key="1">
    <citation type="submission" date="2016-10" db="EMBL/GenBank/DDBJ databases">
        <authorList>
            <person name="Varghese N."/>
        </authorList>
    </citation>
    <scope>NUCLEOTIDE SEQUENCE [LARGE SCALE GENOMIC DNA]</scope>
    <source>
        <strain evidence="2">GAS106B</strain>
    </source>
</reference>